<feature type="region of interest" description="Disordered" evidence="1">
    <location>
        <begin position="114"/>
        <end position="152"/>
    </location>
</feature>
<evidence type="ECO:0000313" key="3">
    <source>
        <dbReference type="Proteomes" id="UP001652680"/>
    </source>
</evidence>
<dbReference type="RefSeq" id="XP_044314315.1">
    <property type="nucleotide sequence ID" value="XM_044458380.1"/>
</dbReference>
<organism evidence="2 3">
    <name type="scientific">Drosophila rhopaloa</name>
    <name type="common">Fruit fly</name>
    <dbReference type="NCBI Taxonomy" id="1041015"/>
    <lineage>
        <taxon>Eukaryota</taxon>
        <taxon>Metazoa</taxon>
        <taxon>Ecdysozoa</taxon>
        <taxon>Arthropoda</taxon>
        <taxon>Hexapoda</taxon>
        <taxon>Insecta</taxon>
        <taxon>Pterygota</taxon>
        <taxon>Neoptera</taxon>
        <taxon>Endopterygota</taxon>
        <taxon>Diptera</taxon>
        <taxon>Brachycera</taxon>
        <taxon>Muscomorpha</taxon>
        <taxon>Ephydroidea</taxon>
        <taxon>Drosophilidae</taxon>
        <taxon>Drosophila</taxon>
        <taxon>Sophophora</taxon>
    </lineage>
</organism>
<keyword evidence="3" id="KW-1185">Reference proteome</keyword>
<feature type="region of interest" description="Disordered" evidence="1">
    <location>
        <begin position="199"/>
        <end position="220"/>
    </location>
</feature>
<dbReference type="Proteomes" id="UP001652680">
    <property type="component" value="Unassembled WGS sequence"/>
</dbReference>
<feature type="compositionally biased region" description="Gly residues" evidence="1">
    <location>
        <begin position="139"/>
        <end position="152"/>
    </location>
</feature>
<dbReference type="GeneID" id="123037481"/>
<evidence type="ECO:0000313" key="2">
    <source>
        <dbReference type="EnsemblMetazoa" id="XP_044314315.1"/>
    </source>
</evidence>
<sequence>MALAISDNNKAPHNLSRGSDTVFTGATHVFAVSKFTTTADPASTRTSLAQRLLRALLTCLLASDATLGGHPPSAISSQRLLSAEVCRLIDGLAGGDRGSGHDVILATLGGRAAGPSADGHTQGPFSQNSGSPPSRLAGNGDGVSTHGGGGGGGVSAPCRGAWNGRGACGGDGGGGGGVAARRGDGGGGGGGGVAARGGDGGGGGGAAARGGDGSGGGCDSDSGGDGGGGACGGGCSIGPGRAQIAASSASASSSRFCHSLAAAAARATARCANIRRTTSARVAKIRFASSGRPDGAASPNRIRPNPAAALLIRRNAIRAFAARRG</sequence>
<reference evidence="3" key="1">
    <citation type="journal article" date="2021" name="Elife">
        <title>Highly contiguous assemblies of 101 drosophilid genomes.</title>
        <authorList>
            <person name="Kim B.Y."/>
            <person name="Wang J.R."/>
            <person name="Miller D.E."/>
            <person name="Barmina O."/>
            <person name="Delaney E."/>
            <person name="Thompson A."/>
            <person name="Comeault A.A."/>
            <person name="Peede D."/>
            <person name="D'Agostino E.R."/>
            <person name="Pelaez J."/>
            <person name="Aguilar J.M."/>
            <person name="Haji D."/>
            <person name="Matsunaga T."/>
            <person name="Armstrong E.E."/>
            <person name="Zych M."/>
            <person name="Ogawa Y."/>
            <person name="Stamenkovic-Radak M."/>
            <person name="Jelic M."/>
            <person name="Veselinovic M.S."/>
            <person name="Tanaskovic M."/>
            <person name="Eric P."/>
            <person name="Gao J.J."/>
            <person name="Katoh T.K."/>
            <person name="Toda M.J."/>
            <person name="Watabe H."/>
            <person name="Watada M."/>
            <person name="Davis J.S."/>
            <person name="Moyle L.C."/>
            <person name="Manoli G."/>
            <person name="Bertolini E."/>
            <person name="Kostal V."/>
            <person name="Hawley R.S."/>
            <person name="Takahashi A."/>
            <person name="Jones C.D."/>
            <person name="Price D.K."/>
            <person name="Whiteman N."/>
            <person name="Kopp A."/>
            <person name="Matute D.R."/>
            <person name="Petrov D.A."/>
        </authorList>
    </citation>
    <scope>NUCLEOTIDE SEQUENCE [LARGE SCALE GENOMIC DNA]</scope>
</reference>
<accession>A0ABM5J663</accession>
<evidence type="ECO:0000256" key="1">
    <source>
        <dbReference type="SAM" id="MobiDB-lite"/>
    </source>
</evidence>
<protein>
    <submittedName>
        <fullName evidence="2">Uncharacterized protein</fullName>
    </submittedName>
</protein>
<reference evidence="2" key="2">
    <citation type="submission" date="2025-05" db="UniProtKB">
        <authorList>
            <consortium name="EnsemblMetazoa"/>
        </authorList>
    </citation>
    <scope>IDENTIFICATION</scope>
</reference>
<feature type="compositionally biased region" description="Polar residues" evidence="1">
    <location>
        <begin position="123"/>
        <end position="132"/>
    </location>
</feature>
<proteinExistence type="predicted"/>
<name>A0ABM5J663_DRORH</name>
<dbReference type="EnsemblMetazoa" id="XM_044458380.1">
    <property type="protein sequence ID" value="XP_044314315.1"/>
    <property type="gene ID" value="LOC123037481"/>
</dbReference>